<evidence type="ECO:0000256" key="3">
    <source>
        <dbReference type="ARBA" id="ARBA00022617"/>
    </source>
</evidence>
<feature type="transmembrane region" description="Helical" evidence="10">
    <location>
        <begin position="6"/>
        <end position="27"/>
    </location>
</feature>
<evidence type="ECO:0000256" key="9">
    <source>
        <dbReference type="RuleBase" id="RU000461"/>
    </source>
</evidence>
<dbReference type="InterPro" id="IPR002402">
    <property type="entry name" value="Cyt_P450_E_grp-II"/>
</dbReference>
<gene>
    <name evidence="11" type="ORF">JMJ35_001425</name>
</gene>
<proteinExistence type="inferred from homology"/>
<comment type="cofactor">
    <cofactor evidence="1 8">
        <name>heme</name>
        <dbReference type="ChEBI" id="CHEBI:30413"/>
    </cofactor>
</comment>
<dbReference type="PROSITE" id="PS00086">
    <property type="entry name" value="CYTOCHROME_P450"/>
    <property type="match status" value="1"/>
</dbReference>
<reference evidence="11" key="1">
    <citation type="submission" date="2023-03" db="EMBL/GenBank/DDBJ databases">
        <title>Complete genome of Cladonia borealis.</title>
        <authorList>
            <person name="Park H."/>
        </authorList>
    </citation>
    <scope>NUCLEOTIDE SEQUENCE</scope>
    <source>
        <strain evidence="11">ANT050790</strain>
    </source>
</reference>
<evidence type="ECO:0000313" key="12">
    <source>
        <dbReference type="Proteomes" id="UP001166286"/>
    </source>
</evidence>
<dbReference type="CDD" id="cd11063">
    <property type="entry name" value="CYP52"/>
    <property type="match status" value="1"/>
</dbReference>
<evidence type="ECO:0000256" key="4">
    <source>
        <dbReference type="ARBA" id="ARBA00022723"/>
    </source>
</evidence>
<dbReference type="GO" id="GO:0020037">
    <property type="term" value="F:heme binding"/>
    <property type="evidence" value="ECO:0007669"/>
    <property type="project" value="InterPro"/>
</dbReference>
<dbReference type="GO" id="GO:0005506">
    <property type="term" value="F:iron ion binding"/>
    <property type="evidence" value="ECO:0007669"/>
    <property type="project" value="InterPro"/>
</dbReference>
<keyword evidence="6 8" id="KW-0408">Iron</keyword>
<dbReference type="InterPro" id="IPR001128">
    <property type="entry name" value="Cyt_P450"/>
</dbReference>
<dbReference type="PRINTS" id="PR00385">
    <property type="entry name" value="P450"/>
</dbReference>
<keyword evidence="10" id="KW-0472">Membrane</keyword>
<evidence type="ECO:0000256" key="6">
    <source>
        <dbReference type="ARBA" id="ARBA00023004"/>
    </source>
</evidence>
<dbReference type="InterPro" id="IPR036396">
    <property type="entry name" value="Cyt_P450_sf"/>
</dbReference>
<comment type="caution">
    <text evidence="11">The sequence shown here is derived from an EMBL/GenBank/DDBJ whole genome shotgun (WGS) entry which is preliminary data.</text>
</comment>
<evidence type="ECO:0008006" key="13">
    <source>
        <dbReference type="Google" id="ProtNLM"/>
    </source>
</evidence>
<dbReference type="InterPro" id="IPR047146">
    <property type="entry name" value="Cyt_P450_E_CYP52_fungi"/>
</dbReference>
<dbReference type="InterPro" id="IPR017972">
    <property type="entry name" value="Cyt_P450_CS"/>
</dbReference>
<evidence type="ECO:0000313" key="11">
    <source>
        <dbReference type="EMBL" id="KAK0516822.1"/>
    </source>
</evidence>
<keyword evidence="3 8" id="KW-0349">Heme</keyword>
<dbReference type="Gene3D" id="1.10.630.10">
    <property type="entry name" value="Cytochrome P450"/>
    <property type="match status" value="1"/>
</dbReference>
<dbReference type="GO" id="GO:0016712">
    <property type="term" value="F:oxidoreductase activity, acting on paired donors, with incorporation or reduction of molecular oxygen, reduced flavin or flavoprotein as one donor, and incorporation of one atom of oxygen"/>
    <property type="evidence" value="ECO:0007669"/>
    <property type="project" value="InterPro"/>
</dbReference>
<dbReference type="AlphaFoldDB" id="A0AA39V5F1"/>
<organism evidence="11 12">
    <name type="scientific">Cladonia borealis</name>
    <dbReference type="NCBI Taxonomy" id="184061"/>
    <lineage>
        <taxon>Eukaryota</taxon>
        <taxon>Fungi</taxon>
        <taxon>Dikarya</taxon>
        <taxon>Ascomycota</taxon>
        <taxon>Pezizomycotina</taxon>
        <taxon>Lecanoromycetes</taxon>
        <taxon>OSLEUM clade</taxon>
        <taxon>Lecanoromycetidae</taxon>
        <taxon>Lecanorales</taxon>
        <taxon>Lecanorineae</taxon>
        <taxon>Cladoniaceae</taxon>
        <taxon>Cladonia</taxon>
    </lineage>
</organism>
<keyword evidence="10" id="KW-1133">Transmembrane helix</keyword>
<evidence type="ECO:0000256" key="7">
    <source>
        <dbReference type="ARBA" id="ARBA00023033"/>
    </source>
</evidence>
<dbReference type="Proteomes" id="UP001166286">
    <property type="component" value="Unassembled WGS sequence"/>
</dbReference>
<accession>A0AA39V5F1</accession>
<dbReference type="SUPFAM" id="SSF48264">
    <property type="entry name" value="Cytochrome P450"/>
    <property type="match status" value="1"/>
</dbReference>
<dbReference type="EMBL" id="JAFEKC020000002">
    <property type="protein sequence ID" value="KAK0516822.1"/>
    <property type="molecule type" value="Genomic_DNA"/>
</dbReference>
<feature type="binding site" description="axial binding residue" evidence="8">
    <location>
        <position position="452"/>
    </location>
    <ligand>
        <name>heme</name>
        <dbReference type="ChEBI" id="CHEBI:30413"/>
    </ligand>
    <ligandPart>
        <name>Fe</name>
        <dbReference type="ChEBI" id="CHEBI:18248"/>
    </ligandPart>
</feature>
<keyword evidence="10" id="KW-0812">Transmembrane</keyword>
<dbReference type="Pfam" id="PF00067">
    <property type="entry name" value="p450"/>
    <property type="match status" value="1"/>
</dbReference>
<evidence type="ECO:0000256" key="8">
    <source>
        <dbReference type="PIRSR" id="PIRSR602402-1"/>
    </source>
</evidence>
<name>A0AA39V5F1_9LECA</name>
<keyword evidence="7 9" id="KW-0503">Monooxygenase</keyword>
<comment type="similarity">
    <text evidence="2 9">Belongs to the cytochrome P450 family.</text>
</comment>
<dbReference type="PANTHER" id="PTHR24287">
    <property type="entry name" value="P450, PUTATIVE (EUROFUNG)-RELATED"/>
    <property type="match status" value="1"/>
</dbReference>
<evidence type="ECO:0000256" key="1">
    <source>
        <dbReference type="ARBA" id="ARBA00001971"/>
    </source>
</evidence>
<dbReference type="PRINTS" id="PR00464">
    <property type="entry name" value="EP450II"/>
</dbReference>
<evidence type="ECO:0000256" key="5">
    <source>
        <dbReference type="ARBA" id="ARBA00023002"/>
    </source>
</evidence>
<keyword evidence="12" id="KW-1185">Reference proteome</keyword>
<evidence type="ECO:0000256" key="2">
    <source>
        <dbReference type="ARBA" id="ARBA00010617"/>
    </source>
</evidence>
<dbReference type="InterPro" id="IPR002974">
    <property type="entry name" value="Cyt_P450_E_CYP52_ascomycetes"/>
</dbReference>
<protein>
    <recommendedName>
        <fullName evidence="13">Cytochrome P450</fullName>
    </recommendedName>
</protein>
<dbReference type="PRINTS" id="PR01239">
    <property type="entry name" value="EP450IICYP52"/>
</dbReference>
<dbReference type="PANTHER" id="PTHR24287:SF17">
    <property type="entry name" value="P450, PUTATIVE (EUROFUNG)-RELATED"/>
    <property type="match status" value="1"/>
</dbReference>
<keyword evidence="4 8" id="KW-0479">Metal-binding</keyword>
<sequence length="505" mass="57985">MISITYSHPGTILISVAITLSLLYQFFRSISLYVRRQKFKAEHGCQPVLHHYPHRDPILGLDYIRANLTALKHKNYLNTVTKRFHDIGATFDVRVINQPAIVTAEPENIKAVLALRFQDFTLGNRPQVMGDFLGRGIFTTDGNEWAHSRAMLRPNFVKEQVGDLKALERHVQNLFRLIPLNGSTVDLQPLFFRFALDSATEFLFGDSVCSLDQSAEANHNFGQAFNYSMGELALRFRLGPFMAFRRNKKATEAFSVCRTYVDRFVDDAMKYRQNHEMKDFEKEGNLFLQELAKTTDSKERIRDELLNILVAGRDTTASLLSHMLFEISRKPDVWGCLQKEASFLEGKPPTYQQLKEMKYLKFTVQETLRLHPPVPTNVRLCVNDTVLPVGGGRFGDQPIFVPKGCLVVYTVYAMHRRKDYFGEDVEEFRPERWEGQRHSWEYLPFNGGPRTCLGQQYAVTEASYVLVRMLQEYKALETRDLQPWTESLTLTVCSENGVKVVATPA</sequence>
<evidence type="ECO:0000256" key="10">
    <source>
        <dbReference type="SAM" id="Phobius"/>
    </source>
</evidence>
<keyword evidence="5 9" id="KW-0560">Oxidoreductase</keyword>